<evidence type="ECO:0000256" key="2">
    <source>
        <dbReference type="SAM" id="Phobius"/>
    </source>
</evidence>
<dbReference type="InParanoid" id="A0A0V0R2D5"/>
<keyword evidence="4" id="KW-1185">Reference proteome</keyword>
<keyword evidence="2" id="KW-0812">Transmembrane</keyword>
<feature type="coiled-coil region" evidence="1">
    <location>
        <begin position="52"/>
        <end position="79"/>
    </location>
</feature>
<proteinExistence type="predicted"/>
<dbReference type="EMBL" id="LDAU01000065">
    <property type="protein sequence ID" value="KRX08344.1"/>
    <property type="molecule type" value="Genomic_DNA"/>
</dbReference>
<dbReference type="Proteomes" id="UP000054937">
    <property type="component" value="Unassembled WGS sequence"/>
</dbReference>
<gene>
    <name evidence="3" type="ORF">PPERSA_03338</name>
</gene>
<accession>A0A0V0R2D5</accession>
<evidence type="ECO:0000313" key="4">
    <source>
        <dbReference type="Proteomes" id="UP000054937"/>
    </source>
</evidence>
<protein>
    <recommendedName>
        <fullName evidence="5">Transmembrane protein</fullName>
    </recommendedName>
</protein>
<evidence type="ECO:0008006" key="5">
    <source>
        <dbReference type="Google" id="ProtNLM"/>
    </source>
</evidence>
<reference evidence="3 4" key="1">
    <citation type="journal article" date="2015" name="Sci. Rep.">
        <title>Genome of the facultative scuticociliatosis pathogen Pseudocohnilembus persalinus provides insight into its virulence through horizontal gene transfer.</title>
        <authorList>
            <person name="Xiong J."/>
            <person name="Wang G."/>
            <person name="Cheng J."/>
            <person name="Tian M."/>
            <person name="Pan X."/>
            <person name="Warren A."/>
            <person name="Jiang C."/>
            <person name="Yuan D."/>
            <person name="Miao W."/>
        </authorList>
    </citation>
    <scope>NUCLEOTIDE SEQUENCE [LARGE SCALE GENOMIC DNA]</scope>
    <source>
        <strain evidence="3">36N120E</strain>
    </source>
</reference>
<name>A0A0V0R2D5_PSEPJ</name>
<keyword evidence="2" id="KW-0472">Membrane</keyword>
<evidence type="ECO:0000256" key="1">
    <source>
        <dbReference type="SAM" id="Coils"/>
    </source>
</evidence>
<keyword evidence="2" id="KW-1133">Transmembrane helix</keyword>
<dbReference type="AlphaFoldDB" id="A0A0V0R2D5"/>
<feature type="transmembrane region" description="Helical" evidence="2">
    <location>
        <begin position="23"/>
        <end position="45"/>
    </location>
</feature>
<sequence>MDIQNVQLYQQCSQYVSPGSQAVIIAITIIGMLVMAIYWSIDFVYNKKRRSILEKQKQIKDQKLKIDEAKKKLIQIHQNNAYKTSEEDLFNNSFDFDNGSQNNQLMSQILGKSKQQII</sequence>
<comment type="caution">
    <text evidence="3">The sequence shown here is derived from an EMBL/GenBank/DDBJ whole genome shotgun (WGS) entry which is preliminary data.</text>
</comment>
<organism evidence="3 4">
    <name type="scientific">Pseudocohnilembus persalinus</name>
    <name type="common">Ciliate</name>
    <dbReference type="NCBI Taxonomy" id="266149"/>
    <lineage>
        <taxon>Eukaryota</taxon>
        <taxon>Sar</taxon>
        <taxon>Alveolata</taxon>
        <taxon>Ciliophora</taxon>
        <taxon>Intramacronucleata</taxon>
        <taxon>Oligohymenophorea</taxon>
        <taxon>Scuticociliatia</taxon>
        <taxon>Philasterida</taxon>
        <taxon>Pseudocohnilembidae</taxon>
        <taxon>Pseudocohnilembus</taxon>
    </lineage>
</organism>
<keyword evidence="1" id="KW-0175">Coiled coil</keyword>
<evidence type="ECO:0000313" key="3">
    <source>
        <dbReference type="EMBL" id="KRX08344.1"/>
    </source>
</evidence>